<reference evidence="4" key="1">
    <citation type="submission" date="2006-10" db="EMBL/GenBank/DDBJ databases">
        <authorList>
            <person name="Amadeo P."/>
            <person name="Zhao Q."/>
            <person name="Wortman J."/>
            <person name="Fraser-Liggett C."/>
            <person name="Carlton J."/>
        </authorList>
    </citation>
    <scope>NUCLEOTIDE SEQUENCE</scope>
    <source>
        <strain evidence="4">G3</strain>
    </source>
</reference>
<dbReference type="InterPro" id="IPR002110">
    <property type="entry name" value="Ankyrin_rpt"/>
</dbReference>
<feature type="repeat" description="ANK" evidence="1">
    <location>
        <begin position="675"/>
        <end position="707"/>
    </location>
</feature>
<dbReference type="PANTHER" id="PTHR24182:SF13">
    <property type="entry name" value="LD18443P"/>
    <property type="match status" value="1"/>
</dbReference>
<dbReference type="Gene3D" id="1.25.40.20">
    <property type="entry name" value="Ankyrin repeat-containing domain"/>
    <property type="match status" value="2"/>
</dbReference>
<dbReference type="KEGG" id="tva:5464298"/>
<feature type="transmembrane region" description="Helical" evidence="2">
    <location>
        <begin position="807"/>
        <end position="827"/>
    </location>
</feature>
<dbReference type="AlphaFoldDB" id="A2DLG6"/>
<organism evidence="4 5">
    <name type="scientific">Trichomonas vaginalis (strain ATCC PRA-98 / G3)</name>
    <dbReference type="NCBI Taxonomy" id="412133"/>
    <lineage>
        <taxon>Eukaryota</taxon>
        <taxon>Metamonada</taxon>
        <taxon>Parabasalia</taxon>
        <taxon>Trichomonadida</taxon>
        <taxon>Trichomonadidae</taxon>
        <taxon>Trichomonas</taxon>
    </lineage>
</organism>
<dbReference type="PANTHER" id="PTHR24182">
    <property type="entry name" value="ANKYRIN REPEAT AND SOCS BOX CONTAINING 4"/>
    <property type="match status" value="1"/>
</dbReference>
<feature type="repeat" description="ANK" evidence="1">
    <location>
        <begin position="445"/>
        <end position="477"/>
    </location>
</feature>
<dbReference type="VEuPathDB" id="TrichDB:TVAG_268170"/>
<sequence>MTDEKIIHKRYDDLMSRFEDYSSTINELYMLKTDDEEEIQKLFEKIKTKLIETNIFTASQIINEISIIIQFRNRYLKSYFSLFKVLYDEYKPREEIPAIFVYLLSKDSNNLISTHCEKEFTQFEEEKVSFEVHEKGSVFRSIMDDDLQSLKTYMDNQGFETKIKLRSSLYPYTFNGISLIELSCYYGSLLFFNLLKTKYNMRVTNTCLSFSFLSGNQFIIDECLRHQTPNSETMRYAIISHNIEYVTSLFDEYGIMIDLSNCSKYKNIEALAAHYEITGDIQSCCYYSFGFCLQPLVQYFISLGADLQSTMNMFTDSNKQLNTRETSLPSTYSSNSSDNSKGTSIFETTKLISAVAKNNKDEVEFLVKHGEDPNSKDGFGLAALHYAVRKRSKDIVEILLSNDANIEIINNYKNTPLFIAADNNYKDIVEILVEHGADMNAKNSLGITPLISSISNNRNDIAKYLIEHGADVNMTSILGQSPLQRAFENQNIEIVVLLIKHSTKISEEEIKEIFQYAVKNKCQEIIKSIISQNSNKVSLDNSLDKFSLHDAVSKNDVEMVKFLISIGTNINETDDNGESPLCKAITNNNKEIVEILISNGAVLKTPLPNKNNCVRFAIENNMCEMIEFLISNCIKLEGNFPYNGNVLHFAIQKEMNEIAKILINHNFNINEVDLLGKTALHYSVENDMLDITELLLAHGADINSKDVDGNTALHNAVRENNYYKVKFLVSHDINVNATNNSGMTALHIAATTKQSQDIVDILINKDIDINASDKFGNTAIDYAYKQDLTEVINKLEYRGARTGNDRCICCIIIIFCFLLFLVIPAFFDNQK</sequence>
<dbReference type="SMART" id="SM00248">
    <property type="entry name" value="ANK"/>
    <property type="match status" value="14"/>
</dbReference>
<gene>
    <name evidence="4" type="ORF">TVAG_268170</name>
</gene>
<protein>
    <recommendedName>
        <fullName evidence="3">DUF3447 domain-containing protein</fullName>
    </recommendedName>
</protein>
<keyword evidence="2" id="KW-0472">Membrane</keyword>
<dbReference type="InParanoid" id="A2DLG6"/>
<dbReference type="RefSeq" id="XP_001579770.1">
    <property type="nucleotide sequence ID" value="XM_001579720.1"/>
</dbReference>
<dbReference type="InterPro" id="IPR036770">
    <property type="entry name" value="Ankyrin_rpt-contain_sf"/>
</dbReference>
<dbReference type="EMBL" id="DS113215">
    <property type="protein sequence ID" value="EAY18784.1"/>
    <property type="molecule type" value="Genomic_DNA"/>
</dbReference>
<reference evidence="4" key="2">
    <citation type="journal article" date="2007" name="Science">
        <title>Draft genome sequence of the sexually transmitted pathogen Trichomonas vaginalis.</title>
        <authorList>
            <person name="Carlton J.M."/>
            <person name="Hirt R.P."/>
            <person name="Silva J.C."/>
            <person name="Delcher A.L."/>
            <person name="Schatz M."/>
            <person name="Zhao Q."/>
            <person name="Wortman J.R."/>
            <person name="Bidwell S.L."/>
            <person name="Alsmark U.C.M."/>
            <person name="Besteiro S."/>
            <person name="Sicheritz-Ponten T."/>
            <person name="Noel C.J."/>
            <person name="Dacks J.B."/>
            <person name="Foster P.G."/>
            <person name="Simillion C."/>
            <person name="Van de Peer Y."/>
            <person name="Miranda-Saavedra D."/>
            <person name="Barton G.J."/>
            <person name="Westrop G.D."/>
            <person name="Mueller S."/>
            <person name="Dessi D."/>
            <person name="Fiori P.L."/>
            <person name="Ren Q."/>
            <person name="Paulsen I."/>
            <person name="Zhang H."/>
            <person name="Bastida-Corcuera F.D."/>
            <person name="Simoes-Barbosa A."/>
            <person name="Brown M.T."/>
            <person name="Hayes R.D."/>
            <person name="Mukherjee M."/>
            <person name="Okumura C.Y."/>
            <person name="Schneider R."/>
            <person name="Smith A.J."/>
            <person name="Vanacova S."/>
            <person name="Villalvazo M."/>
            <person name="Haas B.J."/>
            <person name="Pertea M."/>
            <person name="Feldblyum T.V."/>
            <person name="Utterback T.R."/>
            <person name="Shu C.L."/>
            <person name="Osoegawa K."/>
            <person name="de Jong P.J."/>
            <person name="Hrdy I."/>
            <person name="Horvathova L."/>
            <person name="Zubacova Z."/>
            <person name="Dolezal P."/>
            <person name="Malik S.B."/>
            <person name="Logsdon J.M. Jr."/>
            <person name="Henze K."/>
            <person name="Gupta A."/>
            <person name="Wang C.C."/>
            <person name="Dunne R.L."/>
            <person name="Upcroft J.A."/>
            <person name="Upcroft P."/>
            <person name="White O."/>
            <person name="Salzberg S.L."/>
            <person name="Tang P."/>
            <person name="Chiu C.-H."/>
            <person name="Lee Y.-S."/>
            <person name="Embley T.M."/>
            <person name="Coombs G.H."/>
            <person name="Mottram J.C."/>
            <person name="Tachezy J."/>
            <person name="Fraser-Liggett C.M."/>
            <person name="Johnson P.J."/>
        </authorList>
    </citation>
    <scope>NUCLEOTIDE SEQUENCE [LARGE SCALE GENOMIC DNA]</scope>
    <source>
        <strain evidence="4">G3</strain>
    </source>
</reference>
<dbReference type="Pfam" id="PF13637">
    <property type="entry name" value="Ank_4"/>
    <property type="match status" value="1"/>
</dbReference>
<evidence type="ECO:0000259" key="3">
    <source>
        <dbReference type="Pfam" id="PF11929"/>
    </source>
</evidence>
<keyword evidence="1" id="KW-0040">ANK repeat</keyword>
<evidence type="ECO:0000256" key="2">
    <source>
        <dbReference type="SAM" id="Phobius"/>
    </source>
</evidence>
<dbReference type="InterPro" id="IPR020683">
    <property type="entry name" value="DUF3447"/>
</dbReference>
<evidence type="ECO:0000256" key="1">
    <source>
        <dbReference type="PROSITE-ProRule" id="PRU00023"/>
    </source>
</evidence>
<feature type="repeat" description="ANK" evidence="1">
    <location>
        <begin position="576"/>
        <end position="601"/>
    </location>
</feature>
<name>A2DLG6_TRIV3</name>
<dbReference type="Proteomes" id="UP000001542">
    <property type="component" value="Unassembled WGS sequence"/>
</dbReference>
<feature type="repeat" description="ANK" evidence="1">
    <location>
        <begin position="379"/>
        <end position="411"/>
    </location>
</feature>
<feature type="domain" description="DUF3447" evidence="3">
    <location>
        <begin position="199"/>
        <end position="271"/>
    </location>
</feature>
<dbReference type="Pfam" id="PF11929">
    <property type="entry name" value="DUF3447"/>
    <property type="match status" value="1"/>
</dbReference>
<feature type="repeat" description="ANK" evidence="1">
    <location>
        <begin position="412"/>
        <end position="444"/>
    </location>
</feature>
<dbReference type="PROSITE" id="PS50088">
    <property type="entry name" value="ANK_REPEAT"/>
    <property type="match status" value="8"/>
</dbReference>
<evidence type="ECO:0000313" key="5">
    <source>
        <dbReference type="Proteomes" id="UP000001542"/>
    </source>
</evidence>
<feature type="repeat" description="ANK" evidence="1">
    <location>
        <begin position="543"/>
        <end position="575"/>
    </location>
</feature>
<feature type="repeat" description="ANK" evidence="1">
    <location>
        <begin position="708"/>
        <end position="740"/>
    </location>
</feature>
<feature type="transmembrane region" description="Helical" evidence="2">
    <location>
        <begin position="169"/>
        <end position="192"/>
    </location>
</feature>
<evidence type="ECO:0000313" key="4">
    <source>
        <dbReference type="EMBL" id="EAY18784.1"/>
    </source>
</evidence>
<dbReference type="VEuPathDB" id="TrichDB:TVAGG3_0013670"/>
<keyword evidence="2" id="KW-0812">Transmembrane</keyword>
<dbReference type="PROSITE" id="PS50297">
    <property type="entry name" value="ANK_REP_REGION"/>
    <property type="match status" value="8"/>
</dbReference>
<dbReference type="eggNOG" id="KOG4177">
    <property type="taxonomic scope" value="Eukaryota"/>
</dbReference>
<dbReference type="STRING" id="5722.A2DLG6"/>
<feature type="repeat" description="ANK" evidence="1">
    <location>
        <begin position="741"/>
        <end position="774"/>
    </location>
</feature>
<dbReference type="Pfam" id="PF12796">
    <property type="entry name" value="Ank_2"/>
    <property type="match status" value="3"/>
</dbReference>
<accession>A2DLG6</accession>
<keyword evidence="5" id="KW-1185">Reference proteome</keyword>
<dbReference type="Pfam" id="PF13857">
    <property type="entry name" value="Ank_5"/>
    <property type="match status" value="1"/>
</dbReference>
<keyword evidence="2" id="KW-1133">Transmembrane helix</keyword>
<proteinExistence type="predicted"/>
<dbReference type="SUPFAM" id="SSF48403">
    <property type="entry name" value="Ankyrin repeat"/>
    <property type="match status" value="3"/>
</dbReference>
<dbReference type="PRINTS" id="PR01415">
    <property type="entry name" value="ANKYRIN"/>
</dbReference>
<dbReference type="SMR" id="A2DLG6"/>